<gene>
    <name evidence="1" type="ORF">GCM10009765_18790</name>
</gene>
<keyword evidence="2" id="KW-1185">Reference proteome</keyword>
<accession>A0ABN2GDL8</accession>
<sequence length="277" mass="29805">MVDAVAAVDALSLVPRVAQRTSAPAGEAIAVDPVDRLRQRWRQASVEAGWSWPDDWRCAEVDAVTEQLVSPSGQLLPACVRLGRARAAAGVWLDETLEDIAALLVAARGVRAATVPPAEVLIRTVALAWADEGAAQFRRICVEDPSTGLTTLPYLRTRLGEIYREAARSGDRVCTTHALIVVTTGVRQQPQRGRLLRGMALGECLRSVFSGGETLATAGVERALGLVARTPLLPTMVQAVQRELTRLDIADATPRAWIERLPDALPAALDLVTDLSR</sequence>
<evidence type="ECO:0008006" key="3">
    <source>
        <dbReference type="Google" id="ProtNLM"/>
    </source>
</evidence>
<comment type="caution">
    <text evidence="1">The sequence shown here is derived from an EMBL/GenBank/DDBJ whole genome shotgun (WGS) entry which is preliminary data.</text>
</comment>
<name>A0ABN2GDL8_9ACTN</name>
<protein>
    <recommendedName>
        <fullName evidence="3">GGDEF domain-containing protein</fullName>
    </recommendedName>
</protein>
<reference evidence="1 2" key="1">
    <citation type="journal article" date="2019" name="Int. J. Syst. Evol. Microbiol.">
        <title>The Global Catalogue of Microorganisms (GCM) 10K type strain sequencing project: providing services to taxonomists for standard genome sequencing and annotation.</title>
        <authorList>
            <consortium name="The Broad Institute Genomics Platform"/>
            <consortium name="The Broad Institute Genome Sequencing Center for Infectious Disease"/>
            <person name="Wu L."/>
            <person name="Ma J."/>
        </authorList>
    </citation>
    <scope>NUCLEOTIDE SEQUENCE [LARGE SCALE GENOMIC DNA]</scope>
    <source>
        <strain evidence="1 2">JCM 14718</strain>
    </source>
</reference>
<dbReference type="Proteomes" id="UP001500618">
    <property type="component" value="Unassembled WGS sequence"/>
</dbReference>
<evidence type="ECO:0000313" key="1">
    <source>
        <dbReference type="EMBL" id="GAA1669547.1"/>
    </source>
</evidence>
<proteinExistence type="predicted"/>
<organism evidence="1 2">
    <name type="scientific">Fodinicola feengrottensis</name>
    <dbReference type="NCBI Taxonomy" id="435914"/>
    <lineage>
        <taxon>Bacteria</taxon>
        <taxon>Bacillati</taxon>
        <taxon>Actinomycetota</taxon>
        <taxon>Actinomycetes</taxon>
        <taxon>Mycobacteriales</taxon>
        <taxon>Fodinicola</taxon>
    </lineage>
</organism>
<dbReference type="RefSeq" id="WP_344308972.1">
    <property type="nucleotide sequence ID" value="NZ_BAAANY010000007.1"/>
</dbReference>
<evidence type="ECO:0000313" key="2">
    <source>
        <dbReference type="Proteomes" id="UP001500618"/>
    </source>
</evidence>
<dbReference type="EMBL" id="BAAANY010000007">
    <property type="protein sequence ID" value="GAA1669547.1"/>
    <property type="molecule type" value="Genomic_DNA"/>
</dbReference>